<protein>
    <submittedName>
        <fullName evidence="7">Threonine/homoserine/homoserine lactone efflux protein</fullName>
    </submittedName>
</protein>
<feature type="transmembrane region" description="Helical" evidence="6">
    <location>
        <begin position="160"/>
        <end position="184"/>
    </location>
</feature>
<evidence type="ECO:0000256" key="6">
    <source>
        <dbReference type="SAM" id="Phobius"/>
    </source>
</evidence>
<evidence type="ECO:0000256" key="3">
    <source>
        <dbReference type="ARBA" id="ARBA00022692"/>
    </source>
</evidence>
<feature type="transmembrane region" description="Helical" evidence="6">
    <location>
        <begin position="133"/>
        <end position="154"/>
    </location>
</feature>
<keyword evidence="3 6" id="KW-0812">Transmembrane</keyword>
<evidence type="ECO:0000256" key="4">
    <source>
        <dbReference type="ARBA" id="ARBA00022989"/>
    </source>
</evidence>
<dbReference type="PANTHER" id="PTHR30086">
    <property type="entry name" value="ARGININE EXPORTER PROTEIN ARGO"/>
    <property type="match status" value="1"/>
</dbReference>
<feature type="transmembrane region" description="Helical" evidence="6">
    <location>
        <begin position="20"/>
        <end position="41"/>
    </location>
</feature>
<dbReference type="EMBL" id="QJSP01000006">
    <property type="protein sequence ID" value="PYE17487.1"/>
    <property type="molecule type" value="Genomic_DNA"/>
</dbReference>
<reference evidence="7 8" key="1">
    <citation type="submission" date="2018-06" db="EMBL/GenBank/DDBJ databases">
        <title>Genomic Encyclopedia of Type Strains, Phase IV (KMG-IV): sequencing the most valuable type-strain genomes for metagenomic binning, comparative biology and taxonomic classification.</title>
        <authorList>
            <person name="Goeker M."/>
        </authorList>
    </citation>
    <scope>NUCLEOTIDE SEQUENCE [LARGE SCALE GENOMIC DNA]</scope>
    <source>
        <strain evidence="7 8">DSM 45521</strain>
    </source>
</reference>
<gene>
    <name evidence="7" type="ORF">DFR67_106190</name>
</gene>
<dbReference type="AlphaFoldDB" id="A0A318RQM2"/>
<keyword evidence="5 6" id="KW-0472">Membrane</keyword>
<organism evidence="7 8">
    <name type="scientific">Williamsia limnetica</name>
    <dbReference type="NCBI Taxonomy" id="882452"/>
    <lineage>
        <taxon>Bacteria</taxon>
        <taxon>Bacillati</taxon>
        <taxon>Actinomycetota</taxon>
        <taxon>Actinomycetes</taxon>
        <taxon>Mycobacteriales</taxon>
        <taxon>Nocardiaceae</taxon>
        <taxon>Williamsia</taxon>
    </lineage>
</organism>
<feature type="transmembrane region" description="Helical" evidence="6">
    <location>
        <begin position="82"/>
        <end position="101"/>
    </location>
</feature>
<evidence type="ECO:0000313" key="8">
    <source>
        <dbReference type="Proteomes" id="UP000247591"/>
    </source>
</evidence>
<dbReference type="Pfam" id="PF01810">
    <property type="entry name" value="LysE"/>
    <property type="match status" value="1"/>
</dbReference>
<dbReference type="PIRSF" id="PIRSF006324">
    <property type="entry name" value="LeuE"/>
    <property type="match status" value="1"/>
</dbReference>
<keyword evidence="2" id="KW-1003">Cell membrane</keyword>
<feature type="transmembrane region" description="Helical" evidence="6">
    <location>
        <begin position="53"/>
        <end position="76"/>
    </location>
</feature>
<evidence type="ECO:0000313" key="7">
    <source>
        <dbReference type="EMBL" id="PYE17487.1"/>
    </source>
</evidence>
<evidence type="ECO:0000256" key="5">
    <source>
        <dbReference type="ARBA" id="ARBA00023136"/>
    </source>
</evidence>
<proteinExistence type="predicted"/>
<dbReference type="GO" id="GO:0005886">
    <property type="term" value="C:plasma membrane"/>
    <property type="evidence" value="ECO:0007669"/>
    <property type="project" value="UniProtKB-SubCell"/>
</dbReference>
<keyword evidence="8" id="KW-1185">Reference proteome</keyword>
<sequence length="224" mass="23489">MSDSAEAGWVHGSVMSPETVLAFCAIAMVAYVTPGPDWFVVMRYAVRSKGAGWVAAAGVQSGLLVHMTAAAIGVAAVVLASATAFTVLKLVGAAYLVYLGVRALWNSRSRSDAVAEPDERSDLRLSRVWRQSFVANVLNPKAALFFVAVLPQFVSADGAVSLQIVGLGVIDVALGVLWWALFVVGVHRLRTLMGGRRARVLTDRISGTALIGLGGGLALTPAKV</sequence>
<name>A0A318RQM2_WILLI</name>
<dbReference type="Proteomes" id="UP000247591">
    <property type="component" value="Unassembled WGS sequence"/>
</dbReference>
<comment type="caution">
    <text evidence="7">The sequence shown here is derived from an EMBL/GenBank/DDBJ whole genome shotgun (WGS) entry which is preliminary data.</text>
</comment>
<dbReference type="GO" id="GO:0015171">
    <property type="term" value="F:amino acid transmembrane transporter activity"/>
    <property type="evidence" value="ECO:0007669"/>
    <property type="project" value="TreeGrafter"/>
</dbReference>
<accession>A0A318RQM2</accession>
<evidence type="ECO:0000256" key="1">
    <source>
        <dbReference type="ARBA" id="ARBA00004651"/>
    </source>
</evidence>
<comment type="subcellular location">
    <subcellularLocation>
        <location evidence="1">Cell membrane</location>
        <topology evidence="1">Multi-pass membrane protein</topology>
    </subcellularLocation>
</comment>
<keyword evidence="4 6" id="KW-1133">Transmembrane helix</keyword>
<evidence type="ECO:0000256" key="2">
    <source>
        <dbReference type="ARBA" id="ARBA00022475"/>
    </source>
</evidence>
<dbReference type="PANTHER" id="PTHR30086:SF20">
    <property type="entry name" value="ARGININE EXPORTER PROTEIN ARGO-RELATED"/>
    <property type="match status" value="1"/>
</dbReference>
<dbReference type="InterPro" id="IPR001123">
    <property type="entry name" value="LeuE-type"/>
</dbReference>